<dbReference type="PATRIC" id="fig|1705562.3.peg.2084"/>
<name>A0A0M9AGP2_9EURY</name>
<dbReference type="Proteomes" id="UP000037729">
    <property type="component" value="Unassembled WGS sequence"/>
</dbReference>
<comment type="caution">
    <text evidence="1">The sequence shown here is derived from an EMBL/GenBank/DDBJ whole genome shotgun (WGS) entry which is preliminary data.</text>
</comment>
<reference evidence="1 2" key="1">
    <citation type="submission" date="2015-08" db="EMBL/GenBank/DDBJ databases">
        <title>Genomes of Isolates from Cabo Rojo, PR.</title>
        <authorList>
            <person name="Sanchez-Nieves R.L."/>
            <person name="Montalvo-Rodriguez R."/>
        </authorList>
    </citation>
    <scope>NUCLEOTIDE SEQUENCE [LARGE SCALE GENOMIC DNA]</scope>
    <source>
        <strain evidence="1 2">SL3</strain>
    </source>
</reference>
<organism evidence="1 2">
    <name type="scientific">Haloarcula rubripromontorii</name>
    <dbReference type="NCBI Taxonomy" id="1705562"/>
    <lineage>
        <taxon>Archaea</taxon>
        <taxon>Methanobacteriati</taxon>
        <taxon>Methanobacteriota</taxon>
        <taxon>Stenosarchaea group</taxon>
        <taxon>Halobacteria</taxon>
        <taxon>Halobacteriales</taxon>
        <taxon>Haloarculaceae</taxon>
        <taxon>Haloarcula</taxon>
    </lineage>
</organism>
<accession>A0A0M9AGP2</accession>
<evidence type="ECO:0000313" key="2">
    <source>
        <dbReference type="Proteomes" id="UP000037729"/>
    </source>
</evidence>
<dbReference type="RefSeq" id="WP_053969422.1">
    <property type="nucleotide sequence ID" value="NZ_LIUF01000008.1"/>
</dbReference>
<dbReference type="AlphaFoldDB" id="A0A0M9AGP2"/>
<protein>
    <submittedName>
        <fullName evidence="1">Uncharacterized protein</fullName>
    </submittedName>
</protein>
<dbReference type="EMBL" id="LIUF01000008">
    <property type="protein sequence ID" value="KOX91612.1"/>
    <property type="molecule type" value="Genomic_DNA"/>
</dbReference>
<sequence>MGYTIDEYALHLAHAKAVQWYLREYPDVAFIDGSPKEIRDEVWTDPVSTHQLKGVNAGEEEFLKQRWDEYEALKGGDDA</sequence>
<keyword evidence="2" id="KW-1185">Reference proteome</keyword>
<gene>
    <name evidence="1" type="ORF">AMS69_17990</name>
</gene>
<proteinExistence type="predicted"/>
<evidence type="ECO:0000313" key="1">
    <source>
        <dbReference type="EMBL" id="KOX91612.1"/>
    </source>
</evidence>
<dbReference type="STRING" id="1705562.AMS69_17990"/>